<sequence length="75" mass="8417">MLPQLAEITVENRGNLQVPPSEIDAFEQECVLLTANVEQLSAATGYDTDRVLHYLTNMRRAVEHARSIHGGIIIW</sequence>
<name>A0A931FUH5_9ACTN</name>
<accession>A0A931FUH5</accession>
<comment type="caution">
    <text evidence="1">The sequence shown here is derived from an EMBL/GenBank/DDBJ whole genome shotgun (WGS) entry which is preliminary data.</text>
</comment>
<evidence type="ECO:0000313" key="1">
    <source>
        <dbReference type="EMBL" id="MBG0560233.1"/>
    </source>
</evidence>
<keyword evidence="2" id="KW-1185">Reference proteome</keyword>
<protein>
    <submittedName>
        <fullName evidence="1">Uncharacterized protein</fullName>
    </submittedName>
</protein>
<reference evidence="1" key="1">
    <citation type="submission" date="2020-11" db="EMBL/GenBank/DDBJ databases">
        <title>Isolation and identification of active actinomycetes.</title>
        <authorList>
            <person name="Sun X."/>
        </authorList>
    </citation>
    <scope>NUCLEOTIDE SEQUENCE</scope>
    <source>
        <strain evidence="1">NEAU-A11</strain>
    </source>
</reference>
<gene>
    <name evidence="1" type="ORF">I4J89_01975</name>
</gene>
<evidence type="ECO:0000313" key="2">
    <source>
        <dbReference type="Proteomes" id="UP000598146"/>
    </source>
</evidence>
<dbReference type="Proteomes" id="UP000598146">
    <property type="component" value="Unassembled WGS sequence"/>
</dbReference>
<dbReference type="EMBL" id="JADQTO010000001">
    <property type="protein sequence ID" value="MBG0560233.1"/>
    <property type="molecule type" value="Genomic_DNA"/>
</dbReference>
<dbReference type="AlphaFoldDB" id="A0A931FUH5"/>
<proteinExistence type="predicted"/>
<organism evidence="1 2">
    <name type="scientific">Actinoplanes aureus</name>
    <dbReference type="NCBI Taxonomy" id="2792083"/>
    <lineage>
        <taxon>Bacteria</taxon>
        <taxon>Bacillati</taxon>
        <taxon>Actinomycetota</taxon>
        <taxon>Actinomycetes</taxon>
        <taxon>Micromonosporales</taxon>
        <taxon>Micromonosporaceae</taxon>
        <taxon>Actinoplanes</taxon>
    </lineage>
</organism>